<dbReference type="InterPro" id="IPR003594">
    <property type="entry name" value="HATPase_dom"/>
</dbReference>
<feature type="domain" description="Histidine kinase" evidence="9">
    <location>
        <begin position="252"/>
        <end position="472"/>
    </location>
</feature>
<keyword evidence="11" id="KW-0067">ATP-binding</keyword>
<dbReference type="Pfam" id="PF00672">
    <property type="entry name" value="HAMP"/>
    <property type="match status" value="1"/>
</dbReference>
<dbReference type="CDD" id="cd00082">
    <property type="entry name" value="HisKA"/>
    <property type="match status" value="1"/>
</dbReference>
<feature type="transmembrane region" description="Helical" evidence="8">
    <location>
        <begin position="172"/>
        <end position="190"/>
    </location>
</feature>
<evidence type="ECO:0000256" key="6">
    <source>
        <dbReference type="ARBA" id="ARBA00022777"/>
    </source>
</evidence>
<feature type="transmembrane region" description="Helical" evidence="8">
    <location>
        <begin position="7"/>
        <end position="28"/>
    </location>
</feature>
<dbReference type="Gene3D" id="6.10.340.10">
    <property type="match status" value="1"/>
</dbReference>
<keyword evidence="4" id="KW-0597">Phosphoprotein</keyword>
<evidence type="ECO:0000256" key="8">
    <source>
        <dbReference type="SAM" id="Phobius"/>
    </source>
</evidence>
<evidence type="ECO:0000256" key="3">
    <source>
        <dbReference type="ARBA" id="ARBA00012438"/>
    </source>
</evidence>
<dbReference type="SMART" id="SM00387">
    <property type="entry name" value="HATPase_c"/>
    <property type="match status" value="1"/>
</dbReference>
<dbReference type="InterPro" id="IPR003661">
    <property type="entry name" value="HisK_dim/P_dom"/>
</dbReference>
<keyword evidence="12" id="KW-1185">Reference proteome</keyword>
<keyword evidence="8" id="KW-0472">Membrane</keyword>
<name>A0ABU9H767_9GAMM</name>
<dbReference type="InterPro" id="IPR003660">
    <property type="entry name" value="HAMP_dom"/>
</dbReference>
<dbReference type="SUPFAM" id="SSF55874">
    <property type="entry name" value="ATPase domain of HSP90 chaperone/DNA topoisomerase II/histidine kinase"/>
    <property type="match status" value="1"/>
</dbReference>
<comment type="catalytic activity">
    <reaction evidence="1">
        <text>ATP + protein L-histidine = ADP + protein N-phospho-L-histidine.</text>
        <dbReference type="EC" id="2.7.13.3"/>
    </reaction>
</comment>
<evidence type="ECO:0000256" key="2">
    <source>
        <dbReference type="ARBA" id="ARBA00004370"/>
    </source>
</evidence>
<keyword evidence="8" id="KW-0812">Transmembrane</keyword>
<dbReference type="Gene3D" id="3.30.565.10">
    <property type="entry name" value="Histidine kinase-like ATPase, C-terminal domain"/>
    <property type="match status" value="1"/>
</dbReference>
<evidence type="ECO:0000259" key="9">
    <source>
        <dbReference type="PROSITE" id="PS50109"/>
    </source>
</evidence>
<dbReference type="EMBL" id="JBAKBA010000001">
    <property type="protein sequence ID" value="MEL0657721.1"/>
    <property type="molecule type" value="Genomic_DNA"/>
</dbReference>
<dbReference type="SMART" id="SM00388">
    <property type="entry name" value="HisKA"/>
    <property type="match status" value="1"/>
</dbReference>
<evidence type="ECO:0000259" key="10">
    <source>
        <dbReference type="PROSITE" id="PS50885"/>
    </source>
</evidence>
<dbReference type="Gene3D" id="1.10.287.130">
    <property type="match status" value="1"/>
</dbReference>
<dbReference type="Pfam" id="PF00512">
    <property type="entry name" value="HisKA"/>
    <property type="match status" value="1"/>
</dbReference>
<sequence length="475" mass="53477">MKLFYKFFFAFCLTSFVAVGLMLLLITINLSTSFNDFVNEAEHKKIADLKSRITAYYQENDNWNELKGNEPLWKSMLGPKAKAGSNKSQSKDDIEADDSLSALSHLLQTQQRLSLYDVDKKVVIGKPLITDNSYSEIIELNGQTIGWISLIPSELAKGSPGSQFLAQQYKSYYVIALIVIVLSFFTAWLFSRHLVAPISSLIEGTYTLIKGDYRIRIEKKTNDELALLSDNVNVLADTLDKNQHSRFKWMSDVTHELKTPLTVLRGQLIGVQDGIFVADEQRVQLFIDQIDSMSHIVNDLYQLSITDVGGLTYKKESLNPIQILLQVADSFTAQFSQKELRVDCSQVAQLMADKKCIVLADKDRIRQLFVNLFENCCRYTDALGQIQISVQIIAKQVHIQIQDSAPGVPVNVQDKLFERFYRVEPSRNRDYGGSGLGLALCKQIVDAHQGTITTSESSLGGLSIHITLPEHRSYT</sequence>
<dbReference type="InterPro" id="IPR005467">
    <property type="entry name" value="His_kinase_dom"/>
</dbReference>
<keyword evidence="5" id="KW-0808">Transferase</keyword>
<dbReference type="PRINTS" id="PR00344">
    <property type="entry name" value="BCTRLSENSOR"/>
</dbReference>
<keyword evidence="8" id="KW-1133">Transmembrane helix</keyword>
<keyword evidence="7" id="KW-0902">Two-component regulatory system</keyword>
<feature type="domain" description="HAMP" evidence="10">
    <location>
        <begin position="192"/>
        <end position="244"/>
    </location>
</feature>
<dbReference type="PROSITE" id="PS50109">
    <property type="entry name" value="HIS_KIN"/>
    <property type="match status" value="1"/>
</dbReference>
<dbReference type="EC" id="2.7.13.3" evidence="3"/>
<gene>
    <name evidence="11" type="ORF">V6255_01110</name>
</gene>
<dbReference type="PROSITE" id="PS50885">
    <property type="entry name" value="HAMP"/>
    <property type="match status" value="1"/>
</dbReference>
<proteinExistence type="predicted"/>
<dbReference type="InterPro" id="IPR036097">
    <property type="entry name" value="HisK_dim/P_sf"/>
</dbReference>
<dbReference type="RefSeq" id="WP_341626482.1">
    <property type="nucleotide sequence ID" value="NZ_JBAKBA010000001.1"/>
</dbReference>
<dbReference type="InterPro" id="IPR050351">
    <property type="entry name" value="BphY/WalK/GraS-like"/>
</dbReference>
<organism evidence="11 12">
    <name type="scientific">Psychromonas arctica</name>
    <dbReference type="NCBI Taxonomy" id="168275"/>
    <lineage>
        <taxon>Bacteria</taxon>
        <taxon>Pseudomonadati</taxon>
        <taxon>Pseudomonadota</taxon>
        <taxon>Gammaproteobacteria</taxon>
        <taxon>Alteromonadales</taxon>
        <taxon>Psychromonadaceae</taxon>
        <taxon>Psychromonas</taxon>
    </lineage>
</organism>
<evidence type="ECO:0000256" key="7">
    <source>
        <dbReference type="ARBA" id="ARBA00023012"/>
    </source>
</evidence>
<protein>
    <recommendedName>
        <fullName evidence="3">histidine kinase</fullName>
        <ecNumber evidence="3">2.7.13.3</ecNumber>
    </recommendedName>
</protein>
<comment type="subcellular location">
    <subcellularLocation>
        <location evidence="2">Membrane</location>
    </subcellularLocation>
</comment>
<dbReference type="InterPro" id="IPR036890">
    <property type="entry name" value="HATPase_C_sf"/>
</dbReference>
<dbReference type="Pfam" id="PF02518">
    <property type="entry name" value="HATPase_c"/>
    <property type="match status" value="1"/>
</dbReference>
<dbReference type="GO" id="GO:0005524">
    <property type="term" value="F:ATP binding"/>
    <property type="evidence" value="ECO:0007669"/>
    <property type="project" value="UniProtKB-KW"/>
</dbReference>
<dbReference type="InterPro" id="IPR004358">
    <property type="entry name" value="Sig_transdc_His_kin-like_C"/>
</dbReference>
<dbReference type="SUPFAM" id="SSF47384">
    <property type="entry name" value="Homodimeric domain of signal transducing histidine kinase"/>
    <property type="match status" value="1"/>
</dbReference>
<evidence type="ECO:0000256" key="1">
    <source>
        <dbReference type="ARBA" id="ARBA00000085"/>
    </source>
</evidence>
<dbReference type="CDD" id="cd06225">
    <property type="entry name" value="HAMP"/>
    <property type="match status" value="1"/>
</dbReference>
<accession>A0ABU9H767</accession>
<keyword evidence="11" id="KW-0547">Nucleotide-binding</keyword>
<evidence type="ECO:0000313" key="11">
    <source>
        <dbReference type="EMBL" id="MEL0657721.1"/>
    </source>
</evidence>
<dbReference type="Proteomes" id="UP001366060">
    <property type="component" value="Unassembled WGS sequence"/>
</dbReference>
<evidence type="ECO:0000313" key="12">
    <source>
        <dbReference type="Proteomes" id="UP001366060"/>
    </source>
</evidence>
<dbReference type="SMART" id="SM00304">
    <property type="entry name" value="HAMP"/>
    <property type="match status" value="1"/>
</dbReference>
<evidence type="ECO:0000256" key="4">
    <source>
        <dbReference type="ARBA" id="ARBA00022553"/>
    </source>
</evidence>
<keyword evidence="6" id="KW-0418">Kinase</keyword>
<reference evidence="11 12" key="1">
    <citation type="submission" date="2024-02" db="EMBL/GenBank/DDBJ databases">
        <title>Bacteria isolated from the canopy kelp, Nereocystis luetkeana.</title>
        <authorList>
            <person name="Pfister C.A."/>
            <person name="Younker I.T."/>
            <person name="Light S.H."/>
        </authorList>
    </citation>
    <scope>NUCLEOTIDE SEQUENCE [LARGE SCALE GENOMIC DNA]</scope>
    <source>
        <strain evidence="11 12">TI.2.07</strain>
    </source>
</reference>
<comment type="caution">
    <text evidence="11">The sequence shown here is derived from an EMBL/GenBank/DDBJ whole genome shotgun (WGS) entry which is preliminary data.</text>
</comment>
<evidence type="ECO:0000256" key="5">
    <source>
        <dbReference type="ARBA" id="ARBA00022679"/>
    </source>
</evidence>
<dbReference type="PANTHER" id="PTHR45453">
    <property type="entry name" value="PHOSPHATE REGULON SENSOR PROTEIN PHOR"/>
    <property type="match status" value="1"/>
</dbReference>
<dbReference type="PANTHER" id="PTHR45453:SF1">
    <property type="entry name" value="PHOSPHATE REGULON SENSOR PROTEIN PHOR"/>
    <property type="match status" value="1"/>
</dbReference>
<dbReference type="SUPFAM" id="SSF158472">
    <property type="entry name" value="HAMP domain-like"/>
    <property type="match status" value="1"/>
</dbReference>